<dbReference type="EMBL" id="CACTIH010008313">
    <property type="protein sequence ID" value="CAA3019381.1"/>
    <property type="molecule type" value="Genomic_DNA"/>
</dbReference>
<dbReference type="Proteomes" id="UP000594638">
    <property type="component" value="Unassembled WGS sequence"/>
</dbReference>
<gene>
    <name evidence="2" type="ORF">OLEA9_A107548</name>
</gene>
<feature type="compositionally biased region" description="Basic and acidic residues" evidence="1">
    <location>
        <begin position="406"/>
        <end position="415"/>
    </location>
</feature>
<feature type="compositionally biased region" description="Polar residues" evidence="1">
    <location>
        <begin position="33"/>
        <end position="47"/>
    </location>
</feature>
<comment type="caution">
    <text evidence="2">The sequence shown here is derived from an EMBL/GenBank/DDBJ whole genome shotgun (WGS) entry which is preliminary data.</text>
</comment>
<evidence type="ECO:0000256" key="1">
    <source>
        <dbReference type="SAM" id="MobiDB-lite"/>
    </source>
</evidence>
<proteinExistence type="predicted"/>
<keyword evidence="3" id="KW-1185">Reference proteome</keyword>
<feature type="region of interest" description="Disordered" evidence="1">
    <location>
        <begin position="33"/>
        <end position="53"/>
    </location>
</feature>
<feature type="compositionally biased region" description="Low complexity" evidence="1">
    <location>
        <begin position="110"/>
        <end position="123"/>
    </location>
</feature>
<feature type="region of interest" description="Disordered" evidence="1">
    <location>
        <begin position="71"/>
        <end position="173"/>
    </location>
</feature>
<organism evidence="2 3">
    <name type="scientific">Olea europaea subsp. europaea</name>
    <dbReference type="NCBI Taxonomy" id="158383"/>
    <lineage>
        <taxon>Eukaryota</taxon>
        <taxon>Viridiplantae</taxon>
        <taxon>Streptophyta</taxon>
        <taxon>Embryophyta</taxon>
        <taxon>Tracheophyta</taxon>
        <taxon>Spermatophyta</taxon>
        <taxon>Magnoliopsida</taxon>
        <taxon>eudicotyledons</taxon>
        <taxon>Gunneridae</taxon>
        <taxon>Pentapetalae</taxon>
        <taxon>asterids</taxon>
        <taxon>lamiids</taxon>
        <taxon>Lamiales</taxon>
        <taxon>Oleaceae</taxon>
        <taxon>Oleeae</taxon>
        <taxon>Olea</taxon>
    </lineage>
</organism>
<name>A0A8S0ULD2_OLEEU</name>
<protein>
    <submittedName>
        <fullName evidence="2">Uncharacterized protein</fullName>
    </submittedName>
</protein>
<feature type="region of interest" description="Disordered" evidence="1">
    <location>
        <begin position="395"/>
        <end position="435"/>
    </location>
</feature>
<reference evidence="2 3" key="1">
    <citation type="submission" date="2019-12" db="EMBL/GenBank/DDBJ databases">
        <authorList>
            <person name="Alioto T."/>
            <person name="Alioto T."/>
            <person name="Gomez Garrido J."/>
        </authorList>
    </citation>
    <scope>NUCLEOTIDE SEQUENCE [LARGE SCALE GENOMIC DNA]</scope>
</reference>
<evidence type="ECO:0000313" key="2">
    <source>
        <dbReference type="EMBL" id="CAA3019381.1"/>
    </source>
</evidence>
<dbReference type="Gramene" id="OE9A107548T1">
    <property type="protein sequence ID" value="OE9A107548C1"/>
    <property type="gene ID" value="OE9A107548"/>
</dbReference>
<sequence>MSASSSKDVILQYLRTLSEKERRDLITGQLQVSPAQFSDAGTSTPSSAAKKDKAILRPHVTPLAPLVEEATVVATSSDDSPAKGSYPQTQVQSPHLDLVRDEGEEQAPQKTLSLTPTSKTLPLVGKGDAGSSTRQLGKRPAPLSKTTKELPKEGKRNKRSKTEASTAGGIAATPLQQVAPAPVKPFRLPLAYDGTEALASPPASFLARRIIDPLIFNEQDLLAKAEEHDLATVVTLLQRQGWLDLAPEPFEYDPAQISAFYFNATVAKPIDDPTRPGQKLNEMSVVLVHDENQYIVGPRFMAAILGRETGGGRFSLFQKKSTGLTAMADNELIDTPAIIMQVIQTALKTPGASLPFPHLIKKLMIQLGIYRSTKEVKCCNYLSSRRLRHLLIDHDPDAATPTSSPVKDKAPSSKSERKRKGKEAVATPSFAPTGTPPAKDLLDAFLVQQVTNEKLLDSQNIIGDLLMNINASIINQTGVIRQEVGQLQCMIAGAAKDPALFQFLPPKPRAVFRKAWEDKEAQKASEEELATKSREEQDYRDRQSE</sequence>
<dbReference type="AlphaFoldDB" id="A0A8S0ULD2"/>
<accession>A0A8S0ULD2</accession>
<feature type="region of interest" description="Disordered" evidence="1">
    <location>
        <begin position="522"/>
        <end position="545"/>
    </location>
</feature>
<evidence type="ECO:0000313" key="3">
    <source>
        <dbReference type="Proteomes" id="UP000594638"/>
    </source>
</evidence>